<name>A0A140DVC9_9FIRM</name>
<gene>
    <name evidence="2" type="ORF">AALO17_14720</name>
</gene>
<reference evidence="2 3" key="1">
    <citation type="journal article" date="2016" name="Gut Pathog.">
        <title>Whole genome sequencing of "Faecalibaculum rodentium" ALO17, isolated from C57BL/6J laboratory mouse feces.</title>
        <authorList>
            <person name="Lim S."/>
            <person name="Chang D.H."/>
            <person name="Ahn S."/>
            <person name="Kim B.C."/>
        </authorList>
    </citation>
    <scope>NUCLEOTIDE SEQUENCE [LARGE SCALE GENOMIC DNA]</scope>
    <source>
        <strain evidence="2 3">Alo17</strain>
    </source>
</reference>
<dbReference type="Pfam" id="PF01966">
    <property type="entry name" value="HD"/>
    <property type="match status" value="1"/>
</dbReference>
<evidence type="ECO:0000313" key="2">
    <source>
        <dbReference type="EMBL" id="AMK54606.1"/>
    </source>
</evidence>
<feature type="domain" description="HD" evidence="1">
    <location>
        <begin position="48"/>
        <end position="135"/>
    </location>
</feature>
<protein>
    <recommendedName>
        <fullName evidence="1">HD domain-containing protein</fullName>
    </recommendedName>
</protein>
<evidence type="ECO:0000313" key="3">
    <source>
        <dbReference type="Proteomes" id="UP000069771"/>
    </source>
</evidence>
<dbReference type="KEGG" id="fro:AALO17_14720"/>
<dbReference type="EMBL" id="CP011391">
    <property type="protein sequence ID" value="AMK54606.1"/>
    <property type="molecule type" value="Genomic_DNA"/>
</dbReference>
<dbReference type="SUPFAM" id="SSF109604">
    <property type="entry name" value="HD-domain/PDEase-like"/>
    <property type="match status" value="1"/>
</dbReference>
<dbReference type="Gene3D" id="1.10.3210.10">
    <property type="entry name" value="Hypothetical protein af1432"/>
    <property type="match status" value="1"/>
</dbReference>
<proteinExistence type="predicted"/>
<evidence type="ECO:0000259" key="1">
    <source>
        <dbReference type="Pfam" id="PF01966"/>
    </source>
</evidence>
<dbReference type="Proteomes" id="UP000069771">
    <property type="component" value="Chromosome"/>
</dbReference>
<dbReference type="InterPro" id="IPR006674">
    <property type="entry name" value="HD_domain"/>
</dbReference>
<sequence>MHPFLFGPGRHRPYNTDMNQSQYEALEEQILDAFAALSHPVLRREALRHTMRVIDMISLLHTDTPLWDRRTAALLHDTGKYLKNSPQHARTSAILCEQLLPEESGIAEAILHHSEKDRIHSPLAEDLKDADVLARWLDDPNRYQHPRLVTARNRLRAATIDSRSTEKQTD</sequence>
<keyword evidence="3" id="KW-1185">Reference proteome</keyword>
<organism evidence="2 3">
    <name type="scientific">Faecalibaculum rodentium</name>
    <dbReference type="NCBI Taxonomy" id="1702221"/>
    <lineage>
        <taxon>Bacteria</taxon>
        <taxon>Bacillati</taxon>
        <taxon>Bacillota</taxon>
        <taxon>Erysipelotrichia</taxon>
        <taxon>Erysipelotrichales</taxon>
        <taxon>Erysipelotrichaceae</taxon>
        <taxon>Faecalibaculum</taxon>
    </lineage>
</organism>
<dbReference type="AlphaFoldDB" id="A0A140DVC9"/>
<accession>A0A140DVC9</accession>